<dbReference type="Gene3D" id="2.60.120.200">
    <property type="match status" value="1"/>
</dbReference>
<dbReference type="InterPro" id="IPR005052">
    <property type="entry name" value="Lectin_leg"/>
</dbReference>
<dbReference type="GO" id="GO:0005793">
    <property type="term" value="C:endoplasmic reticulum-Golgi intermediate compartment"/>
    <property type="evidence" value="ECO:0007669"/>
    <property type="project" value="TreeGrafter"/>
</dbReference>
<keyword evidence="9" id="KW-1185">Reference proteome</keyword>
<evidence type="ECO:0000256" key="3">
    <source>
        <dbReference type="ARBA" id="ARBA00022729"/>
    </source>
</evidence>
<dbReference type="Pfam" id="PF03388">
    <property type="entry name" value="Lectin_leg-like"/>
    <property type="match status" value="1"/>
</dbReference>
<dbReference type="EMBL" id="JAECZO010000049">
    <property type="protein sequence ID" value="KAK7195167.1"/>
    <property type="molecule type" value="Genomic_DNA"/>
</dbReference>
<keyword evidence="5" id="KW-0472">Membrane</keyword>
<gene>
    <name evidence="8" type="ORF">NESM_000441000</name>
</gene>
<evidence type="ECO:0000259" key="7">
    <source>
        <dbReference type="PROSITE" id="PS51328"/>
    </source>
</evidence>
<evidence type="ECO:0000256" key="1">
    <source>
        <dbReference type="ARBA" id="ARBA00004479"/>
    </source>
</evidence>
<dbReference type="AlphaFoldDB" id="A0AAW0EMA2"/>
<keyword evidence="4" id="KW-1133">Transmembrane helix</keyword>
<dbReference type="GO" id="GO:0030134">
    <property type="term" value="C:COPII-coated ER to Golgi transport vesicle"/>
    <property type="evidence" value="ECO:0007669"/>
    <property type="project" value="TreeGrafter"/>
</dbReference>
<reference evidence="8 9" key="1">
    <citation type="journal article" date="2021" name="MBio">
        <title>A New Model Trypanosomatid, Novymonas esmeraldas: Genomic Perception of Its 'Candidatus Pandoraea novymonadis' Endosymbiont.</title>
        <authorList>
            <person name="Zakharova A."/>
            <person name="Saura A."/>
            <person name="Butenko A."/>
            <person name="Podesvova L."/>
            <person name="Warmusova S."/>
            <person name="Kostygov A.Y."/>
            <person name="Nenarokova A."/>
            <person name="Lukes J."/>
            <person name="Opperdoes F.R."/>
            <person name="Yurchenko V."/>
        </authorList>
    </citation>
    <scope>NUCLEOTIDE SEQUENCE [LARGE SCALE GENOMIC DNA]</scope>
    <source>
        <strain evidence="8 9">E262AT.01</strain>
    </source>
</reference>
<dbReference type="PANTHER" id="PTHR12223">
    <property type="entry name" value="VESICULAR MANNOSE-BINDING LECTIN"/>
    <property type="match status" value="1"/>
</dbReference>
<keyword evidence="3" id="KW-0732">Signal</keyword>
<organism evidence="8 9">
    <name type="scientific">Novymonas esmeraldas</name>
    <dbReference type="NCBI Taxonomy" id="1808958"/>
    <lineage>
        <taxon>Eukaryota</taxon>
        <taxon>Discoba</taxon>
        <taxon>Euglenozoa</taxon>
        <taxon>Kinetoplastea</taxon>
        <taxon>Metakinetoplastina</taxon>
        <taxon>Trypanosomatida</taxon>
        <taxon>Trypanosomatidae</taxon>
        <taxon>Novymonas</taxon>
    </lineage>
</organism>
<dbReference type="InterPro" id="IPR013320">
    <property type="entry name" value="ConA-like_dom_sf"/>
</dbReference>
<keyword evidence="2" id="KW-0812">Transmembrane</keyword>
<dbReference type="GO" id="GO:0005537">
    <property type="term" value="F:D-mannose binding"/>
    <property type="evidence" value="ECO:0007669"/>
    <property type="project" value="TreeGrafter"/>
</dbReference>
<evidence type="ECO:0000256" key="6">
    <source>
        <dbReference type="SAM" id="MobiDB-lite"/>
    </source>
</evidence>
<dbReference type="GO" id="GO:0005789">
    <property type="term" value="C:endoplasmic reticulum membrane"/>
    <property type="evidence" value="ECO:0007669"/>
    <property type="project" value="TreeGrafter"/>
</dbReference>
<evidence type="ECO:0000256" key="5">
    <source>
        <dbReference type="ARBA" id="ARBA00023136"/>
    </source>
</evidence>
<protein>
    <submittedName>
        <fullName evidence="8">Mannose-specific lectin</fullName>
    </submittedName>
</protein>
<dbReference type="GO" id="GO:0006888">
    <property type="term" value="P:endoplasmic reticulum to Golgi vesicle-mediated transport"/>
    <property type="evidence" value="ECO:0007669"/>
    <property type="project" value="TreeGrafter"/>
</dbReference>
<feature type="compositionally biased region" description="Basic residues" evidence="6">
    <location>
        <begin position="555"/>
        <end position="567"/>
    </location>
</feature>
<dbReference type="Proteomes" id="UP001430356">
    <property type="component" value="Unassembled WGS sequence"/>
</dbReference>
<dbReference type="PROSITE" id="PS51328">
    <property type="entry name" value="L_LECTIN_LIKE"/>
    <property type="match status" value="1"/>
</dbReference>
<dbReference type="PANTHER" id="PTHR12223:SF28">
    <property type="entry name" value="LECTIN, MANNOSE BINDING 1 LIKE"/>
    <property type="match status" value="1"/>
</dbReference>
<feature type="region of interest" description="Disordered" evidence="6">
    <location>
        <begin position="321"/>
        <end position="575"/>
    </location>
</feature>
<evidence type="ECO:0000256" key="2">
    <source>
        <dbReference type="ARBA" id="ARBA00022692"/>
    </source>
</evidence>
<evidence type="ECO:0000313" key="9">
    <source>
        <dbReference type="Proteomes" id="UP001430356"/>
    </source>
</evidence>
<dbReference type="SUPFAM" id="SSF49899">
    <property type="entry name" value="Concanavalin A-like lectins/glucanases"/>
    <property type="match status" value="1"/>
</dbReference>
<evidence type="ECO:0000256" key="4">
    <source>
        <dbReference type="ARBA" id="ARBA00022989"/>
    </source>
</evidence>
<name>A0AAW0EMA2_9TRYP</name>
<dbReference type="CDD" id="cd07308">
    <property type="entry name" value="lectin_leg-like"/>
    <property type="match status" value="1"/>
</dbReference>
<dbReference type="InterPro" id="IPR051136">
    <property type="entry name" value="Intracellular_Lectin-GPT"/>
</dbReference>
<evidence type="ECO:0000313" key="8">
    <source>
        <dbReference type="EMBL" id="KAK7195167.1"/>
    </source>
</evidence>
<feature type="domain" description="L-type lectin-like" evidence="7">
    <location>
        <begin position="60"/>
        <end position="288"/>
    </location>
</feature>
<feature type="compositionally biased region" description="Low complexity" evidence="6">
    <location>
        <begin position="359"/>
        <end position="501"/>
    </location>
</feature>
<feature type="compositionally biased region" description="Acidic residues" evidence="6">
    <location>
        <begin position="538"/>
        <end position="548"/>
    </location>
</feature>
<comment type="subcellular location">
    <subcellularLocation>
        <location evidence="1">Membrane</location>
        <topology evidence="1">Single-pass type I membrane protein</topology>
    </subcellularLocation>
</comment>
<feature type="compositionally biased region" description="Basic and acidic residues" evidence="6">
    <location>
        <begin position="507"/>
        <end position="537"/>
    </location>
</feature>
<sequence length="575" mass="66362">MARTHVSGPRLGRQRHPGRGWTARVSVAALLAALCAGAWLAGAVDHVPKLTAEQEHRGGTRAISHHSFAPPLLRQYYGDGEIPHWTISGATVVTDNYVRLTADQKSQTGHLLNLEPLDMDAFEVVVGFRVYRPMGGLGADGFAVWVAQPPRFDGPIFGRPSTFNGFGVVFDSYDNDNRRDNPMVSLLLNDGSNKKRFDPDNDFMGQSVASCVFDYRSTLAPQMATMRMVYHKGDLDVYLSTNSEMKEVECFSVTSLPLPSVQAYLSISAQTGGVSDIHDIIFVHVSPLEAATYTHDVQQTVLPVDEIHDAQLYDNEVMNNRHGQHSTKDTVPPSTETRQPAHEASPSAQPQHYEHREQQPQQQQQQYQQQQPQQQQYQQQQPQQQQPQQQQQPPQQQYQQPEQQQYQQQQPQQQQQQYQQHQPPQQQPQPQQQQQYQQQQPPPQQQQYQQQQPQQQQDQQQQPQQQQYQQQQPQQQQYQQQQPEQQQQQYQQQQQQPQQQPAADAAGAKERRLIEELRRKLDALERRGEHRDAAHTEENDDGEEVEYERDEHGQLHRKRVRRARTPRHNQVDDEF</sequence>
<dbReference type="GO" id="GO:0000139">
    <property type="term" value="C:Golgi membrane"/>
    <property type="evidence" value="ECO:0007669"/>
    <property type="project" value="TreeGrafter"/>
</dbReference>
<proteinExistence type="predicted"/>
<accession>A0AAW0EMA2</accession>
<comment type="caution">
    <text evidence="8">The sequence shown here is derived from an EMBL/GenBank/DDBJ whole genome shotgun (WGS) entry which is preliminary data.</text>
</comment>